<protein>
    <submittedName>
        <fullName evidence="13">Heme A synthase</fullName>
    </submittedName>
</protein>
<keyword evidence="4" id="KW-0479">Metal-binding</keyword>
<name>A0ABV5ATG7_9BACL</name>
<comment type="subcellular location">
    <subcellularLocation>
        <location evidence="1">Membrane</location>
        <topology evidence="1">Multi-pass membrane protein</topology>
    </subcellularLocation>
</comment>
<dbReference type="InterPro" id="IPR050450">
    <property type="entry name" value="COX15/CtaA_HemeA_synthase"/>
</dbReference>
<evidence type="ECO:0000256" key="9">
    <source>
        <dbReference type="ARBA" id="ARBA00023136"/>
    </source>
</evidence>
<feature type="transmembrane region" description="Helical" evidence="12">
    <location>
        <begin position="65"/>
        <end position="83"/>
    </location>
</feature>
<evidence type="ECO:0000256" key="6">
    <source>
        <dbReference type="ARBA" id="ARBA00023002"/>
    </source>
</evidence>
<comment type="caution">
    <text evidence="13">The sequence shown here is derived from an EMBL/GenBank/DDBJ whole genome shotgun (WGS) entry which is preliminary data.</text>
</comment>
<evidence type="ECO:0000256" key="8">
    <source>
        <dbReference type="ARBA" id="ARBA00023133"/>
    </source>
</evidence>
<dbReference type="RefSeq" id="WP_375355125.1">
    <property type="nucleotide sequence ID" value="NZ_JBHHMI010000007.1"/>
</dbReference>
<sequence>MKSTRVLKWLALATCIVMFLATFGGGVVTRTDSGLGCGREWPTCNGKFVPAHTIASVIEFSHRSVSGLAGLLSIATFVGFLIYFKKRRDLQFFSFMTLAFVIIQGMMGALAVVFSQSAAVMALHFGFSLIAFASASMMTLGAWQEDRDTRRVLRHDKKPVSRGFRNFIWASTVYTYIAVYTGAFLSHSTENRINSFLGIAPLSLHQIAAGILFVIILAVGHFAYRKHPDHGDIRALGVTSVILIALQIVVGIALLYTAGRPELYMFVVLSHMVIIAALFAVLCYMSFRVWQLSPEKMAVQNASLQRT</sequence>
<keyword evidence="6" id="KW-0560">Oxidoreductase</keyword>
<evidence type="ECO:0000256" key="4">
    <source>
        <dbReference type="ARBA" id="ARBA00022723"/>
    </source>
</evidence>
<evidence type="ECO:0000256" key="2">
    <source>
        <dbReference type="ARBA" id="ARBA00022475"/>
    </source>
</evidence>
<keyword evidence="5 12" id="KW-1133">Transmembrane helix</keyword>
<accession>A0ABV5ATG7</accession>
<comment type="pathway">
    <text evidence="11">Porphyrin-containing compound metabolism.</text>
</comment>
<evidence type="ECO:0000256" key="12">
    <source>
        <dbReference type="SAM" id="Phobius"/>
    </source>
</evidence>
<feature type="transmembrane region" description="Helical" evidence="12">
    <location>
        <begin position="164"/>
        <end position="184"/>
    </location>
</feature>
<evidence type="ECO:0000256" key="11">
    <source>
        <dbReference type="ARBA" id="ARBA00023444"/>
    </source>
</evidence>
<dbReference type="Proteomes" id="UP001580346">
    <property type="component" value="Unassembled WGS sequence"/>
</dbReference>
<evidence type="ECO:0000256" key="7">
    <source>
        <dbReference type="ARBA" id="ARBA00023004"/>
    </source>
</evidence>
<keyword evidence="10" id="KW-1015">Disulfide bond</keyword>
<keyword evidence="2" id="KW-1003">Cell membrane</keyword>
<feature type="transmembrane region" description="Helical" evidence="12">
    <location>
        <begin position="236"/>
        <end position="257"/>
    </location>
</feature>
<evidence type="ECO:0000313" key="14">
    <source>
        <dbReference type="Proteomes" id="UP001580346"/>
    </source>
</evidence>
<proteinExistence type="predicted"/>
<feature type="transmembrane region" description="Helical" evidence="12">
    <location>
        <begin position="95"/>
        <end position="115"/>
    </location>
</feature>
<evidence type="ECO:0000256" key="1">
    <source>
        <dbReference type="ARBA" id="ARBA00004141"/>
    </source>
</evidence>
<organism evidence="13 14">
    <name type="scientific">Paenibacillus enshidis</name>
    <dbReference type="NCBI Taxonomy" id="1458439"/>
    <lineage>
        <taxon>Bacteria</taxon>
        <taxon>Bacillati</taxon>
        <taxon>Bacillota</taxon>
        <taxon>Bacilli</taxon>
        <taxon>Bacillales</taxon>
        <taxon>Paenibacillaceae</taxon>
        <taxon>Paenibacillus</taxon>
    </lineage>
</organism>
<evidence type="ECO:0000256" key="3">
    <source>
        <dbReference type="ARBA" id="ARBA00022692"/>
    </source>
</evidence>
<keyword evidence="8" id="KW-0350">Heme biosynthesis</keyword>
<feature type="transmembrane region" description="Helical" evidence="12">
    <location>
        <begin position="121"/>
        <end position="143"/>
    </location>
</feature>
<keyword evidence="9 12" id="KW-0472">Membrane</keyword>
<dbReference type="InterPro" id="IPR003780">
    <property type="entry name" value="COX15/CtaA_fam"/>
</dbReference>
<keyword evidence="3 12" id="KW-0812">Transmembrane</keyword>
<keyword evidence="14" id="KW-1185">Reference proteome</keyword>
<evidence type="ECO:0000256" key="10">
    <source>
        <dbReference type="ARBA" id="ARBA00023157"/>
    </source>
</evidence>
<dbReference type="Pfam" id="PF02628">
    <property type="entry name" value="COX15-CtaA"/>
    <property type="match status" value="2"/>
</dbReference>
<feature type="transmembrane region" description="Helical" evidence="12">
    <location>
        <begin position="263"/>
        <end position="287"/>
    </location>
</feature>
<dbReference type="PANTHER" id="PTHR35457">
    <property type="entry name" value="HEME A SYNTHASE"/>
    <property type="match status" value="1"/>
</dbReference>
<gene>
    <name evidence="13" type="ORF">ACE41H_10210</name>
</gene>
<dbReference type="EMBL" id="JBHHMI010000007">
    <property type="protein sequence ID" value="MFB5267154.1"/>
    <property type="molecule type" value="Genomic_DNA"/>
</dbReference>
<feature type="transmembrane region" description="Helical" evidence="12">
    <location>
        <begin position="204"/>
        <end position="224"/>
    </location>
</feature>
<evidence type="ECO:0000256" key="5">
    <source>
        <dbReference type="ARBA" id="ARBA00022989"/>
    </source>
</evidence>
<evidence type="ECO:0000313" key="13">
    <source>
        <dbReference type="EMBL" id="MFB5267154.1"/>
    </source>
</evidence>
<reference evidence="13 14" key="1">
    <citation type="submission" date="2024-09" db="EMBL/GenBank/DDBJ databases">
        <title>Paenibacillus zeirhizospherea sp. nov., isolated from surface of the maize (Zea mays) roots in a horticulture field, Hungary.</title>
        <authorList>
            <person name="Marton D."/>
            <person name="Farkas M."/>
            <person name="Bedics A."/>
            <person name="Toth E."/>
            <person name="Tancsics A."/>
            <person name="Boka K."/>
            <person name="Maroti G."/>
            <person name="Kriszt B."/>
            <person name="Cserhati M."/>
        </authorList>
    </citation>
    <scope>NUCLEOTIDE SEQUENCE [LARGE SCALE GENOMIC DNA]</scope>
    <source>
        <strain evidence="13 14">KCTC 33519</strain>
    </source>
</reference>
<dbReference type="PANTHER" id="PTHR35457:SF1">
    <property type="entry name" value="HEME A SYNTHASE"/>
    <property type="match status" value="1"/>
</dbReference>
<keyword evidence="7" id="KW-0408">Iron</keyword>